<feature type="compositionally biased region" description="Acidic residues" evidence="2">
    <location>
        <begin position="19"/>
        <end position="40"/>
    </location>
</feature>
<dbReference type="PANTHER" id="PTHR47020">
    <property type="entry name" value="HILLARIN"/>
    <property type="match status" value="1"/>
</dbReference>
<evidence type="ECO:0000256" key="2">
    <source>
        <dbReference type="SAM" id="MobiDB-lite"/>
    </source>
</evidence>
<dbReference type="InterPro" id="IPR038765">
    <property type="entry name" value="Papain-like_cys_pep_sf"/>
</dbReference>
<dbReference type="InterPro" id="IPR002931">
    <property type="entry name" value="Transglutaminase-like"/>
</dbReference>
<dbReference type="Pfam" id="PF23265">
    <property type="entry name" value="Ig-like_KY"/>
    <property type="match status" value="2"/>
</dbReference>
<dbReference type="OrthoDB" id="6129702at2759"/>
<dbReference type="InterPro" id="IPR056564">
    <property type="entry name" value="Ig-like_KY"/>
</dbReference>
<proteinExistence type="predicted"/>
<dbReference type="RefSeq" id="XP_022333112.1">
    <property type="nucleotide sequence ID" value="XM_022477404.1"/>
</dbReference>
<dbReference type="GeneID" id="111130380"/>
<protein>
    <submittedName>
        <fullName evidence="5 6">Hillarin-like</fullName>
    </submittedName>
</protein>
<sequence length="760" mass="87361">MGCGGSKSTETSPGVGKTEEDEEEEDYLREPESDPLELEDIVLGYPPPKPSKSRKDHIFTEQDKTAADSRAQQIKLEDYESIQDLARALTDGLINDVQKVRAIFTWIGLQGSKGGNSKKQPQQQEDPLSPQVIMQQVTQRKISYNFLFTSLCRAAGIPCVVIRGLGKSVSYEVGDQDVDDLNNSWTAVYVSGGWRFVFPLWAFSGVVGHSTGTWTLVENQGKGTRQKEEESSGVTISHINDYYFLTDPEEFVYICYPHDSKWQLLARPFTKQDFIEIAYCRQRYFLNHHRITTPNKCLYKSHNGVCDVGIKKLGKEDCIYTYKLYFNHKQSKTSISSEVQLERYVAVLNEGTSVRFRVRFPSEGIYKLQILDDDWRLCEFKLECDEDVSNVNPFPCNPESGFGPTTATEEAGLQPTSHRTGVISIKKTKNVNIRFNVTKNVLIETVLVHNNMEQTTLNKHVHHKVRGQELDINVDIPQEGEYALQINTKDKDTEGPYKNACNYLLTSENMNKRKRKYENAFEKKIRKDLQLETHYGKLDALKKALENFDKLDLEDKGDRQRAIERITYLSLRKELKDAIARRHGEKLEEAIDNAKNSEYKATLQKLITEAEELLSQLRRLRRFAHEVLHMQQTTISEIHNYKHPKPLAYDIMKATYILLGEEERQVEEWEQILALMRRGGKQGLLRRVRQFDTVHVTENMVNHASQLLQPYSEERVRTSSAGLGTFYKWAVNVIDEVMASQDDDPPPQTEIQVQNPRTKK</sequence>
<evidence type="ECO:0000256" key="1">
    <source>
        <dbReference type="SAM" id="Coils"/>
    </source>
</evidence>
<gene>
    <name evidence="5 6" type="primary">LOC111130380</name>
</gene>
<accession>A0A8B8DXZ0</accession>
<feature type="compositionally biased region" description="Basic and acidic residues" evidence="2">
    <location>
        <begin position="56"/>
        <end position="67"/>
    </location>
</feature>
<evidence type="ECO:0000313" key="6">
    <source>
        <dbReference type="RefSeq" id="XP_022333113.1"/>
    </source>
</evidence>
<feature type="compositionally biased region" description="Polar residues" evidence="2">
    <location>
        <begin position="1"/>
        <end position="12"/>
    </location>
</feature>
<dbReference type="PANTHER" id="PTHR47020:SF1">
    <property type="entry name" value="HILLARIN"/>
    <property type="match status" value="1"/>
</dbReference>
<dbReference type="SMART" id="SM00460">
    <property type="entry name" value="TGc"/>
    <property type="match status" value="1"/>
</dbReference>
<feature type="compositionally biased region" description="Polar residues" evidence="2">
    <location>
        <begin position="749"/>
        <end position="760"/>
    </location>
</feature>
<evidence type="ECO:0000313" key="4">
    <source>
        <dbReference type="Proteomes" id="UP000694844"/>
    </source>
</evidence>
<feature type="coiled-coil region" evidence="1">
    <location>
        <begin position="596"/>
        <end position="623"/>
    </location>
</feature>
<feature type="compositionally biased region" description="Polar residues" evidence="2">
    <location>
        <begin position="403"/>
        <end position="417"/>
    </location>
</feature>
<feature type="region of interest" description="Disordered" evidence="2">
    <location>
        <begin position="739"/>
        <end position="760"/>
    </location>
</feature>
<dbReference type="Gene3D" id="1.20.920.20">
    <property type="match status" value="1"/>
</dbReference>
<dbReference type="Proteomes" id="UP000694844">
    <property type="component" value="Chromosome 4"/>
</dbReference>
<evidence type="ECO:0000259" key="3">
    <source>
        <dbReference type="SMART" id="SM00460"/>
    </source>
</evidence>
<dbReference type="SUPFAM" id="SSF54001">
    <property type="entry name" value="Cysteine proteinases"/>
    <property type="match status" value="1"/>
</dbReference>
<organism evidence="4 5">
    <name type="scientific">Crassostrea virginica</name>
    <name type="common">Eastern oyster</name>
    <dbReference type="NCBI Taxonomy" id="6565"/>
    <lineage>
        <taxon>Eukaryota</taxon>
        <taxon>Metazoa</taxon>
        <taxon>Spiralia</taxon>
        <taxon>Lophotrochozoa</taxon>
        <taxon>Mollusca</taxon>
        <taxon>Bivalvia</taxon>
        <taxon>Autobranchia</taxon>
        <taxon>Pteriomorphia</taxon>
        <taxon>Ostreida</taxon>
        <taxon>Ostreoidea</taxon>
        <taxon>Ostreidae</taxon>
        <taxon>Crassostrea</taxon>
    </lineage>
</organism>
<dbReference type="RefSeq" id="XP_022333113.1">
    <property type="nucleotide sequence ID" value="XM_022477405.1"/>
</dbReference>
<feature type="region of interest" description="Disordered" evidence="2">
    <location>
        <begin position="1"/>
        <end position="71"/>
    </location>
</feature>
<dbReference type="KEGG" id="cvn:111130380"/>
<keyword evidence="1" id="KW-0175">Coiled coil</keyword>
<name>A0A8B8DXZ0_CRAVI</name>
<evidence type="ECO:0000313" key="5">
    <source>
        <dbReference type="RefSeq" id="XP_022333112.1"/>
    </source>
</evidence>
<dbReference type="Gene3D" id="3.10.620.30">
    <property type="match status" value="1"/>
</dbReference>
<dbReference type="AlphaFoldDB" id="A0A8B8DXZ0"/>
<feature type="domain" description="Transglutaminase-like" evidence="3">
    <location>
        <begin position="136"/>
        <end position="201"/>
    </location>
</feature>
<keyword evidence="4" id="KW-1185">Reference proteome</keyword>
<reference evidence="5 6" key="1">
    <citation type="submission" date="2025-04" db="UniProtKB">
        <authorList>
            <consortium name="RefSeq"/>
        </authorList>
    </citation>
    <scope>IDENTIFICATION</scope>
    <source>
        <tissue evidence="5 6">Whole sample</tissue>
    </source>
</reference>
<dbReference type="Pfam" id="PF01841">
    <property type="entry name" value="Transglut_core"/>
    <property type="match status" value="1"/>
</dbReference>
<feature type="region of interest" description="Disordered" evidence="2">
    <location>
        <begin position="395"/>
        <end position="417"/>
    </location>
</feature>
<dbReference type="InterPro" id="IPR053041">
    <property type="entry name" value="Transglut-like_Superfamily_Mod"/>
</dbReference>